<sequence length="154" mass="17912">MWRELQDEHLLNRARERVRVRLRQQRSVENTNLSSTNMSESRGSENQGSLGDASESENEFGPWSHEWQGSQNERGDNNAYSRKQSPNLGEVERERVRQIVRGSRGEWLGETEREKVRIVREWVQMASQHRGGREGWREDHAAGADAQGDRARDE</sequence>
<evidence type="ECO:0000313" key="3">
    <source>
        <dbReference type="Proteomes" id="UP000027138"/>
    </source>
</evidence>
<organism evidence="2 3">
    <name type="scientific">Jatropha curcas</name>
    <name type="common">Barbados nut</name>
    <dbReference type="NCBI Taxonomy" id="180498"/>
    <lineage>
        <taxon>Eukaryota</taxon>
        <taxon>Viridiplantae</taxon>
        <taxon>Streptophyta</taxon>
        <taxon>Embryophyta</taxon>
        <taxon>Tracheophyta</taxon>
        <taxon>Spermatophyta</taxon>
        <taxon>Magnoliopsida</taxon>
        <taxon>eudicotyledons</taxon>
        <taxon>Gunneridae</taxon>
        <taxon>Pentapetalae</taxon>
        <taxon>rosids</taxon>
        <taxon>fabids</taxon>
        <taxon>Malpighiales</taxon>
        <taxon>Euphorbiaceae</taxon>
        <taxon>Crotonoideae</taxon>
        <taxon>Jatropheae</taxon>
        <taxon>Jatropha</taxon>
    </lineage>
</organism>
<feature type="compositionally biased region" description="Polar residues" evidence="1">
    <location>
        <begin position="67"/>
        <end position="87"/>
    </location>
</feature>
<dbReference type="PANTHER" id="PTHR46519">
    <property type="entry name" value="RING/U-BOX SUPERFAMILY PROTEIN"/>
    <property type="match status" value="1"/>
</dbReference>
<dbReference type="EMBL" id="KK915315">
    <property type="protein sequence ID" value="KDP22978.1"/>
    <property type="molecule type" value="Genomic_DNA"/>
</dbReference>
<keyword evidence="3" id="KW-1185">Reference proteome</keyword>
<feature type="region of interest" description="Disordered" evidence="1">
    <location>
        <begin position="128"/>
        <end position="154"/>
    </location>
</feature>
<dbReference type="AlphaFoldDB" id="A0A067JJH2"/>
<name>A0A067JJH2_JATCU</name>
<proteinExistence type="predicted"/>
<protein>
    <submittedName>
        <fullName evidence="2">Uncharacterized protein</fullName>
    </submittedName>
</protein>
<dbReference type="STRING" id="180498.A0A067JJH2"/>
<evidence type="ECO:0000313" key="2">
    <source>
        <dbReference type="EMBL" id="KDP22978.1"/>
    </source>
</evidence>
<feature type="compositionally biased region" description="Basic and acidic residues" evidence="1">
    <location>
        <begin position="131"/>
        <end position="154"/>
    </location>
</feature>
<feature type="compositionally biased region" description="Polar residues" evidence="1">
    <location>
        <begin position="27"/>
        <end position="49"/>
    </location>
</feature>
<gene>
    <name evidence="2" type="ORF">JCGZ_01735</name>
</gene>
<feature type="region of interest" description="Disordered" evidence="1">
    <location>
        <begin position="21"/>
        <end position="95"/>
    </location>
</feature>
<evidence type="ECO:0000256" key="1">
    <source>
        <dbReference type="SAM" id="MobiDB-lite"/>
    </source>
</evidence>
<dbReference type="Proteomes" id="UP000027138">
    <property type="component" value="Unassembled WGS sequence"/>
</dbReference>
<accession>A0A067JJH2</accession>
<dbReference type="OrthoDB" id="6078042at2759"/>
<dbReference type="PANTHER" id="PTHR46519:SF2">
    <property type="entry name" value="RING_U-BOX SUPERFAMILY PROTEIN"/>
    <property type="match status" value="1"/>
</dbReference>
<reference evidence="2 3" key="1">
    <citation type="journal article" date="2014" name="PLoS ONE">
        <title>Global Analysis of Gene Expression Profiles in Physic Nut (Jatropha curcas L.) Seedlings Exposed to Salt Stress.</title>
        <authorList>
            <person name="Zhang L."/>
            <person name="Zhang C."/>
            <person name="Wu P."/>
            <person name="Chen Y."/>
            <person name="Li M."/>
            <person name="Jiang H."/>
            <person name="Wu G."/>
        </authorList>
    </citation>
    <scope>NUCLEOTIDE SEQUENCE [LARGE SCALE GENOMIC DNA]</scope>
    <source>
        <strain evidence="3">cv. GZQX0401</strain>
        <tissue evidence="2">Young leaves</tissue>
    </source>
</reference>